<dbReference type="Proteomes" id="UP000215027">
    <property type="component" value="Chromosome I"/>
</dbReference>
<dbReference type="EMBL" id="LN890655">
    <property type="protein sequence ID" value="CUS04782.2"/>
    <property type="molecule type" value="Genomic_DNA"/>
</dbReference>
<feature type="signal peptide" evidence="1">
    <location>
        <begin position="1"/>
        <end position="23"/>
    </location>
</feature>
<evidence type="ECO:0000256" key="1">
    <source>
        <dbReference type="SAM" id="SignalP"/>
    </source>
</evidence>
<dbReference type="RefSeq" id="WP_157913169.1">
    <property type="nucleotide sequence ID" value="NZ_LN890655.1"/>
</dbReference>
<evidence type="ECO:0000313" key="2">
    <source>
        <dbReference type="EMBL" id="CUS04782.2"/>
    </source>
</evidence>
<organism evidence="2 3">
    <name type="scientific">Candidatus Promineifilum breve</name>
    <dbReference type="NCBI Taxonomy" id="1806508"/>
    <lineage>
        <taxon>Bacteria</taxon>
        <taxon>Bacillati</taxon>
        <taxon>Chloroflexota</taxon>
        <taxon>Ardenticatenia</taxon>
        <taxon>Candidatus Promineifilales</taxon>
        <taxon>Candidatus Promineifilaceae</taxon>
        <taxon>Candidatus Promineifilum</taxon>
    </lineage>
</organism>
<evidence type="ECO:0000313" key="3">
    <source>
        <dbReference type="Proteomes" id="UP000215027"/>
    </source>
</evidence>
<gene>
    <name evidence="2" type="ORF">CFX0092_A2904</name>
</gene>
<keyword evidence="3" id="KW-1185">Reference proteome</keyword>
<dbReference type="PROSITE" id="PS51257">
    <property type="entry name" value="PROKAR_LIPOPROTEIN"/>
    <property type="match status" value="1"/>
</dbReference>
<dbReference type="KEGG" id="pbf:CFX0092_A2904"/>
<sequence>MKELRRSIVVVMMLLVLALAACGGGTQEQEPAAEEAAQPTAVMEQMEPTEMATEMAMEEPTAAATEMMEEPTAEATEMVMEEPTAEVTAAAMDEGEMAAMDPLMLDGSAAGLRVALNRLLGEHVLLAAGATNAALDGRTPDFEAAAAALDENSVDLTSAITAVYGEEAGASFLEQWREHIGFFVDYTVATAGSDSAGQQAAMDDLTSYTTSFAEFLAGATELPADALEANLQEHVTGLIAVIDAQAAGDETAHYTNLRAAYAHMAMTAEALSGGIAAQHADMFAGDGLSSASGLRVALNNLLAEHLFLAGAATDEALNGNTPAFEAAAAALDENSVALAGAITSVYGEDAGAEFLDQWRAHIGFVVDYTVATAGGDEDGKAAAAEALAGYITDFAAFLAGATGLPADALEAGLQEHVMGLAMVVDAQAAEDAPAAYSQLRMAYLHMQALGDALSSAIAGQFPEMFPMEGMAEG</sequence>
<evidence type="ECO:0008006" key="4">
    <source>
        <dbReference type="Google" id="ProtNLM"/>
    </source>
</evidence>
<keyword evidence="1" id="KW-0732">Signal</keyword>
<name>A0A160T4Q9_9CHLR</name>
<feature type="chain" id="PRO_5008240589" description="Copper amine oxidase" evidence="1">
    <location>
        <begin position="24"/>
        <end position="473"/>
    </location>
</feature>
<proteinExistence type="predicted"/>
<reference evidence="2" key="1">
    <citation type="submission" date="2016-01" db="EMBL/GenBank/DDBJ databases">
        <authorList>
            <person name="Mcilroy J.S."/>
            <person name="Karst M S."/>
            <person name="Albertsen M."/>
        </authorList>
    </citation>
    <scope>NUCLEOTIDE SEQUENCE</scope>
    <source>
        <strain evidence="2">Cfx-K</strain>
    </source>
</reference>
<dbReference type="AlphaFoldDB" id="A0A160T4Q9"/>
<dbReference type="OrthoDB" id="2657432at2"/>
<accession>A0A160T4Q9</accession>
<protein>
    <recommendedName>
        <fullName evidence="4">Copper amine oxidase</fullName>
    </recommendedName>
</protein>